<reference evidence="1 2" key="1">
    <citation type="journal article" date="2017" name="Int. J. Syst. Evol. Microbiol.">
        <title>Arachidicoccus ginsenosidivorans sp. nov., with ginsenoside-converting activity isolated from ginseng cultivating soil.</title>
        <authorList>
            <person name="Siddiqi M.Z."/>
            <person name="Aslam Z."/>
            <person name="Im W.T."/>
        </authorList>
    </citation>
    <scope>NUCLEOTIDE SEQUENCE [LARGE SCALE GENOMIC DNA]</scope>
    <source>
        <strain evidence="1 2">Gsoil 809</strain>
    </source>
</reference>
<evidence type="ECO:0000313" key="1">
    <source>
        <dbReference type="EMBL" id="QEC71859.1"/>
    </source>
</evidence>
<dbReference type="Gene3D" id="2.60.120.260">
    <property type="entry name" value="Galactose-binding domain-like"/>
    <property type="match status" value="1"/>
</dbReference>
<protein>
    <submittedName>
        <fullName evidence="1">Glycoside hydrolase family 2 protein</fullName>
    </submittedName>
</protein>
<dbReference type="AlphaFoldDB" id="A0A5B8VKK3"/>
<evidence type="ECO:0000313" key="2">
    <source>
        <dbReference type="Proteomes" id="UP000321291"/>
    </source>
</evidence>
<dbReference type="NCBIfam" id="NF045579">
    <property type="entry name" value="rhamnoside_JR"/>
    <property type="match status" value="1"/>
</dbReference>
<dbReference type="EMBL" id="CP042434">
    <property type="protein sequence ID" value="QEC71859.1"/>
    <property type="molecule type" value="Genomic_DNA"/>
</dbReference>
<dbReference type="OrthoDB" id="9761519at2"/>
<dbReference type="Proteomes" id="UP000321291">
    <property type="component" value="Chromosome"/>
</dbReference>
<organism evidence="1 2">
    <name type="scientific">Arachidicoccus ginsenosidivorans</name>
    <dbReference type="NCBI Taxonomy" id="496057"/>
    <lineage>
        <taxon>Bacteria</taxon>
        <taxon>Pseudomonadati</taxon>
        <taxon>Bacteroidota</taxon>
        <taxon>Chitinophagia</taxon>
        <taxon>Chitinophagales</taxon>
        <taxon>Chitinophagaceae</taxon>
        <taxon>Arachidicoccus</taxon>
    </lineage>
</organism>
<dbReference type="InterPro" id="IPR053161">
    <property type="entry name" value="Ulvan_degrading_GH"/>
</dbReference>
<dbReference type="SUPFAM" id="SSF49785">
    <property type="entry name" value="Galactose-binding domain-like"/>
    <property type="match status" value="1"/>
</dbReference>
<accession>A0A5B8VKK3</accession>
<dbReference type="KEGG" id="agi:FSB73_09470"/>
<sequence>MLPYNCLNKNLATAIRCKISGQGLGLLFASLLAFGSGARAQLQSASAVQSQTPLKWPNITQQNKPWARWWWEGSAVDEKNLSDVMHLYKDAGLGGLEITPIYGVKGEELKNILFLSKRWMQVFDYTLAEGKKLDLGIDLANATGWPFGGPWVTDADASKSMEFKQYTLQKGESVTEPIRFLQKTLVRGEHRPAVDISLIKNPIKLNGSHNLQKWALDQVRFPEYIPLVALIGYDKAGKATDLIHLVDKSGHLDWKAPENGYQLYAIFQGLHGKMVERAAPGGEGFVIDHFSLKAVDHYLAHFDSAFNGNSLDGLRGFFNDSYEVDDASGQADFTPGLFAEFKQRRGYDLKDYLPELLDKNNHSEEAARVLSDYRQTIGELLLEHFTEKWENWGKSKGKIIRNQSHGSPANILDLYSAVDIPETEGEDELRFKFASSAANVMGKALTSSESATWLKDHFLSSLADVKKAIDLYFLGGVNHIFYHGVAYSPMTATWPGWMFYAAVHFQPTNPQWNNFAALNEYIAHCQSFLQNSQPDNDLLQYFPLYDSYAQKGRALLNHYDGMKGFEGTAFKANAEWMNTHGYSFDFISDHQIAQLAYDEKGINSHGGHYQTILLSAVHYIPEATFEKILQLTKAGATILVYDHLPKDVNGLSDLSKRQKAFNDLIASLQFSGGNNGTQQAVLGKGKVIMGSDLASLLKAGGIRRESIGDGGNLGFVRKSYKEGKNEGKYYFINNRSDTAFEGWVSIATDKAVSYALYSAMNLKTGLGRVRKEANGKTSVFLQLKPWESVIIKASNTELKGEAYPYTKIAGAPIALKGNWQLSFNTGGPVLPKAVTMHRLAYWTSLSDTNALNFSGTATYATNFKKPMGATGVNSWRLDLGTVKENAVVFLNGEKIATLIGPDFTVNIDAKLLQTNNHLEIRVSNLMANRIHYMDRSGLVYKKFYNINFPAHDGENRGPDGLFTTINWDIKPSGLAGPVTLTPLKKL</sequence>
<dbReference type="InterPro" id="IPR008979">
    <property type="entry name" value="Galactose-bd-like_sf"/>
</dbReference>
<gene>
    <name evidence="1" type="ORF">FSB73_09470</name>
</gene>
<proteinExistence type="predicted"/>
<dbReference type="RefSeq" id="WP_146781282.1">
    <property type="nucleotide sequence ID" value="NZ_CP042434.1"/>
</dbReference>
<name>A0A5B8VKK3_9BACT</name>
<dbReference type="Pfam" id="PF17132">
    <property type="entry name" value="Glyco_hydro_106"/>
    <property type="match status" value="2"/>
</dbReference>
<dbReference type="GO" id="GO:0016787">
    <property type="term" value="F:hydrolase activity"/>
    <property type="evidence" value="ECO:0007669"/>
    <property type="project" value="UniProtKB-KW"/>
</dbReference>
<keyword evidence="2" id="KW-1185">Reference proteome</keyword>
<keyword evidence="1" id="KW-0378">Hydrolase</keyword>
<dbReference type="PANTHER" id="PTHR36848:SF2">
    <property type="entry name" value="SECRETED PROTEIN"/>
    <property type="match status" value="1"/>
</dbReference>
<dbReference type="PANTHER" id="PTHR36848">
    <property type="entry name" value="DNA-BINDING PROTEIN (PUTATIVE SECRETED PROTEIN)-RELATED"/>
    <property type="match status" value="1"/>
</dbReference>